<dbReference type="AlphaFoldDB" id="A0A7W7ZUV6"/>
<sequence length="109" mass="12232">MIVEYTGRQTVVTAKLKTQAEAGLARVAKVANRCTSTHIILTEDKYRKIAEITVQCRGDQLVATCEAVEMEVALHDALQKVEQQAIKHKKRFDTVRDHPRPIPLPLEAV</sequence>
<dbReference type="Gene3D" id="3.30.160.100">
    <property type="entry name" value="Ribosome hibernation promotion factor-like"/>
    <property type="match status" value="1"/>
</dbReference>
<dbReference type="Pfam" id="PF02482">
    <property type="entry name" value="Ribosomal_S30AE"/>
    <property type="match status" value="1"/>
</dbReference>
<dbReference type="SUPFAM" id="SSF69754">
    <property type="entry name" value="Ribosome binding protein Y (YfiA homologue)"/>
    <property type="match status" value="1"/>
</dbReference>
<dbReference type="Proteomes" id="UP000584867">
    <property type="component" value="Unassembled WGS sequence"/>
</dbReference>
<comment type="caution">
    <text evidence="1">The sequence shown here is derived from an EMBL/GenBank/DDBJ whole genome shotgun (WGS) entry which is preliminary data.</text>
</comment>
<dbReference type="InterPro" id="IPR036567">
    <property type="entry name" value="RHF-like"/>
</dbReference>
<organism evidence="1 2">
    <name type="scientific">Granulicella mallensis</name>
    <dbReference type="NCBI Taxonomy" id="940614"/>
    <lineage>
        <taxon>Bacteria</taxon>
        <taxon>Pseudomonadati</taxon>
        <taxon>Acidobacteriota</taxon>
        <taxon>Terriglobia</taxon>
        <taxon>Terriglobales</taxon>
        <taxon>Acidobacteriaceae</taxon>
        <taxon>Granulicella</taxon>
    </lineage>
</organism>
<dbReference type="InterPro" id="IPR003489">
    <property type="entry name" value="RHF/RaiA"/>
</dbReference>
<dbReference type="RefSeq" id="WP_014265121.1">
    <property type="nucleotide sequence ID" value="NZ_JACHIO010000029.1"/>
</dbReference>
<evidence type="ECO:0000313" key="2">
    <source>
        <dbReference type="Proteomes" id="UP000584867"/>
    </source>
</evidence>
<proteinExistence type="predicted"/>
<dbReference type="NCBIfam" id="TIGR00741">
    <property type="entry name" value="yfiA"/>
    <property type="match status" value="1"/>
</dbReference>
<name>A0A7W7ZUV6_9BACT</name>
<evidence type="ECO:0000313" key="1">
    <source>
        <dbReference type="EMBL" id="MBB5066535.1"/>
    </source>
</evidence>
<protein>
    <submittedName>
        <fullName evidence="1">Putative sigma-54 modulation protein</fullName>
    </submittedName>
</protein>
<reference evidence="1 2" key="1">
    <citation type="submission" date="2020-08" db="EMBL/GenBank/DDBJ databases">
        <title>Genomic Encyclopedia of Type Strains, Phase IV (KMG-V): Genome sequencing to study the core and pangenomes of soil and plant-associated prokaryotes.</title>
        <authorList>
            <person name="Whitman W."/>
        </authorList>
    </citation>
    <scope>NUCLEOTIDE SEQUENCE [LARGE SCALE GENOMIC DNA]</scope>
    <source>
        <strain evidence="1 2">X5P3</strain>
    </source>
</reference>
<accession>A0A7W7ZUV6</accession>
<dbReference type="EMBL" id="JACHIO010000029">
    <property type="protein sequence ID" value="MBB5066535.1"/>
    <property type="molecule type" value="Genomic_DNA"/>
</dbReference>
<dbReference type="OMA" id="CTSTHII"/>
<gene>
    <name evidence="1" type="ORF">HDF15_004915</name>
</gene>